<sequence>MRILALLWTLYLVRLCYGGEQNGLRKGVVDVSFDLSSPDPSLARDYESTVDGVVYSSFFPKGQFFSKVVDGGVTLWEAEGEERCDVLFSNVGDRTRAVLHVWVKGLPSKTLHYENVGGEWKLVTVRVKGLPELEEPVSPQESLPTLDFASLGCPLQGFSGSEAHVENPKLVAEDVEPQDDKDLLEAPAEEPENLPDAIVEEAPEVNVEELGELEALPEATVGGTSEEDAETQGEKNANEPTDQNDDTLSVLDTDDVYSLAYRVVYDDNVEEICENNELDSDGAEEGKVENNKNLRSQPQPSIASPKPEHLSPFLTNVDGTPFSLSTSVEDNVKVLKLIVKDGATVKELKYYGQKIWSGSKTFGTTSNLVEALIYFDGVIPSLTVIKTKDSTVYRYYNGKKWKNDKENDHNKKLEALKERYNPDNILDISSPDESKVKISTKNDKGVEHTIYDPKGDSNITSIIDGETGIWSVSERETFSSAKLSSRDGYSLLLIYLKDTGNSFGRHFEKSGSCWIPMTKEEYDKKQQDLRDGETNQPGVSQ</sequence>
<feature type="region of interest" description="Disordered" evidence="1">
    <location>
        <begin position="211"/>
        <end position="251"/>
    </location>
</feature>
<keyword evidence="2" id="KW-0732">Signal</keyword>
<evidence type="ECO:0000313" key="4">
    <source>
        <dbReference type="Proteomes" id="UP000031512"/>
    </source>
</evidence>
<keyword evidence="4" id="KW-1185">Reference proteome</keyword>
<feature type="compositionally biased region" description="Polar residues" evidence="1">
    <location>
        <begin position="293"/>
        <end position="302"/>
    </location>
</feature>
<accession>L0AXS7</accession>
<dbReference type="Pfam" id="PF04385">
    <property type="entry name" value="FAINT"/>
    <property type="match status" value="2"/>
</dbReference>
<dbReference type="Proteomes" id="UP000031512">
    <property type="component" value="Chromosome 1"/>
</dbReference>
<evidence type="ECO:0000313" key="3">
    <source>
        <dbReference type="EMBL" id="AFZ79821.1"/>
    </source>
</evidence>
<dbReference type="AlphaFoldDB" id="L0AXS7"/>
<dbReference type="InterPro" id="IPR007480">
    <property type="entry name" value="DUF529"/>
</dbReference>
<feature type="signal peptide" evidence="2">
    <location>
        <begin position="1"/>
        <end position="18"/>
    </location>
</feature>
<feature type="region of interest" description="Disordered" evidence="1">
    <location>
        <begin position="276"/>
        <end position="308"/>
    </location>
</feature>
<dbReference type="RefSeq" id="XP_004829487.1">
    <property type="nucleotide sequence ID" value="XM_004829430.1"/>
</dbReference>
<gene>
    <name evidence="3" type="ORF">BEWA_026700</name>
</gene>
<evidence type="ECO:0000256" key="1">
    <source>
        <dbReference type="SAM" id="MobiDB-lite"/>
    </source>
</evidence>
<dbReference type="STRING" id="1537102.L0AXS7"/>
<dbReference type="EMBL" id="CP001669">
    <property type="protein sequence ID" value="AFZ79821.1"/>
    <property type="molecule type" value="Genomic_DNA"/>
</dbReference>
<feature type="chain" id="PRO_5003939874" evidence="2">
    <location>
        <begin position="19"/>
        <end position="541"/>
    </location>
</feature>
<name>L0AXS7_THEEQ</name>
<reference evidence="3 4" key="1">
    <citation type="journal article" date="2012" name="BMC Genomics">
        <title>Comparative genomic analysis and phylogenetic position of Theileria equi.</title>
        <authorList>
            <person name="Kappmeyer L.S."/>
            <person name="Thiagarajan M."/>
            <person name="Herndon D.R."/>
            <person name="Ramsay J.D."/>
            <person name="Caler E."/>
            <person name="Djikeng A."/>
            <person name="Gillespie J.J."/>
            <person name="Lau A.O."/>
            <person name="Roalson E.H."/>
            <person name="Silva J.C."/>
            <person name="Silva M.G."/>
            <person name="Suarez C.E."/>
            <person name="Ueti M.W."/>
            <person name="Nene V.M."/>
            <person name="Mealey R.H."/>
            <person name="Knowles D.P."/>
            <person name="Brayton K.A."/>
        </authorList>
    </citation>
    <scope>NUCLEOTIDE SEQUENCE [LARGE SCALE GENOMIC DNA]</scope>
    <source>
        <strain evidence="3 4">WA</strain>
    </source>
</reference>
<protein>
    <submittedName>
        <fullName evidence="3">Signal peptide-containing protein</fullName>
    </submittedName>
</protein>
<evidence type="ECO:0000256" key="2">
    <source>
        <dbReference type="SAM" id="SignalP"/>
    </source>
</evidence>
<dbReference type="VEuPathDB" id="PiroplasmaDB:BEWA_026700"/>
<dbReference type="GeneID" id="15807268"/>
<proteinExistence type="predicted"/>
<dbReference type="KEGG" id="beq:BEWA_026700"/>
<organism evidence="3 4">
    <name type="scientific">Theileria equi strain WA</name>
    <dbReference type="NCBI Taxonomy" id="1537102"/>
    <lineage>
        <taxon>Eukaryota</taxon>
        <taxon>Sar</taxon>
        <taxon>Alveolata</taxon>
        <taxon>Apicomplexa</taxon>
        <taxon>Aconoidasida</taxon>
        <taxon>Piroplasmida</taxon>
        <taxon>Theileriidae</taxon>
        <taxon>Theileria</taxon>
    </lineage>
</organism>